<accession>A0A5N6LDM3</accession>
<dbReference type="GO" id="GO:0002161">
    <property type="term" value="F:aminoacyl-tRNA deacylase activity"/>
    <property type="evidence" value="ECO:0007669"/>
    <property type="project" value="InterPro"/>
</dbReference>
<protein>
    <recommendedName>
        <fullName evidence="14">YbaK/aminoacyl-tRNA synthetase-associated domain-containing protein</fullName>
    </recommendedName>
</protein>
<feature type="compositionally biased region" description="Polar residues" evidence="13">
    <location>
        <begin position="358"/>
        <end position="382"/>
    </location>
</feature>
<evidence type="ECO:0000256" key="4">
    <source>
        <dbReference type="ARBA" id="ARBA00010201"/>
    </source>
</evidence>
<feature type="compositionally biased region" description="Polar residues" evidence="13">
    <location>
        <begin position="520"/>
        <end position="546"/>
    </location>
</feature>
<reference evidence="15 16" key="1">
    <citation type="submission" date="2019-05" db="EMBL/GenBank/DDBJ databases">
        <title>Mikania micrantha, genome provides insights into the molecular mechanism of rapid growth.</title>
        <authorList>
            <person name="Liu B."/>
        </authorList>
    </citation>
    <scope>NUCLEOTIDE SEQUENCE [LARGE SCALE GENOMIC DNA]</scope>
    <source>
        <strain evidence="15">NLD-2019</strain>
        <tissue evidence="15">Leaf</tissue>
    </source>
</reference>
<dbReference type="AlphaFoldDB" id="A0A5N6LDM3"/>
<feature type="domain" description="YbaK/aminoacyl-tRNA synthetase-associated" evidence="14">
    <location>
        <begin position="167"/>
        <end position="293"/>
    </location>
</feature>
<evidence type="ECO:0000313" key="16">
    <source>
        <dbReference type="Proteomes" id="UP000326396"/>
    </source>
</evidence>
<dbReference type="InterPro" id="IPR036754">
    <property type="entry name" value="YbaK/aa-tRNA-synt-asso_dom_sf"/>
</dbReference>
<dbReference type="FunFam" id="1.10.760.10:FF:000001">
    <property type="entry name" value="Cytochrome c iso-1"/>
    <property type="match status" value="1"/>
</dbReference>
<dbReference type="InterPro" id="IPR002327">
    <property type="entry name" value="Cyt_c_1A/1B"/>
</dbReference>
<keyword evidence="10" id="KW-0007">Acetylation</keyword>
<dbReference type="Pfam" id="PF04073">
    <property type="entry name" value="tRNA_edit"/>
    <property type="match status" value="1"/>
</dbReference>
<dbReference type="Gene3D" id="3.90.960.10">
    <property type="entry name" value="YbaK/aminoacyl-tRNA synthetase-associated domain"/>
    <property type="match status" value="1"/>
</dbReference>
<comment type="similarity">
    <text evidence="4">Belongs to the PRORSD1 family.</text>
</comment>
<evidence type="ECO:0000256" key="9">
    <source>
        <dbReference type="ARBA" id="ARBA00022982"/>
    </source>
</evidence>
<dbReference type="GO" id="GO:0020037">
    <property type="term" value="F:heme binding"/>
    <property type="evidence" value="ECO:0007669"/>
    <property type="project" value="InterPro"/>
</dbReference>
<evidence type="ECO:0000256" key="10">
    <source>
        <dbReference type="ARBA" id="ARBA00022990"/>
    </source>
</evidence>
<dbReference type="GO" id="GO:0009055">
    <property type="term" value="F:electron transfer activity"/>
    <property type="evidence" value="ECO:0007669"/>
    <property type="project" value="InterPro"/>
</dbReference>
<proteinExistence type="inferred from homology"/>
<evidence type="ECO:0000256" key="11">
    <source>
        <dbReference type="ARBA" id="ARBA00023004"/>
    </source>
</evidence>
<keyword evidence="8" id="KW-0479">Metal-binding</keyword>
<evidence type="ECO:0000256" key="6">
    <source>
        <dbReference type="ARBA" id="ARBA00022617"/>
    </source>
</evidence>
<dbReference type="SUPFAM" id="SSF55826">
    <property type="entry name" value="YbaK/ProRS associated domain"/>
    <property type="match status" value="1"/>
</dbReference>
<dbReference type="FunFam" id="3.90.960.10:FF:000005">
    <property type="entry name" value="Putative prolyl-tRNA synthetase"/>
    <property type="match status" value="1"/>
</dbReference>
<keyword evidence="6" id="KW-0349">Heme</keyword>
<comment type="subcellular location">
    <subcellularLocation>
        <location evidence="2">Mitochondrion intermembrane space</location>
    </subcellularLocation>
</comment>
<comment type="function">
    <text evidence="1">Electron carrier protein. The oxidized form of the cytochrome c heme group can accept an electron from the heme group of the cytochrome c1 subunit of cytochrome reductase. Cytochrome c then transfers this electron to the cytochrome oxidase complex, the final protein carrier in the mitochondrial electron-transport chain.</text>
</comment>
<evidence type="ECO:0000256" key="12">
    <source>
        <dbReference type="ARBA" id="ARBA00023128"/>
    </source>
</evidence>
<dbReference type="GO" id="GO:0046872">
    <property type="term" value="F:metal ion binding"/>
    <property type="evidence" value="ECO:0007669"/>
    <property type="project" value="UniProtKB-KW"/>
</dbReference>
<organism evidence="15 16">
    <name type="scientific">Mikania micrantha</name>
    <name type="common">bitter vine</name>
    <dbReference type="NCBI Taxonomy" id="192012"/>
    <lineage>
        <taxon>Eukaryota</taxon>
        <taxon>Viridiplantae</taxon>
        <taxon>Streptophyta</taxon>
        <taxon>Embryophyta</taxon>
        <taxon>Tracheophyta</taxon>
        <taxon>Spermatophyta</taxon>
        <taxon>Magnoliopsida</taxon>
        <taxon>eudicotyledons</taxon>
        <taxon>Gunneridae</taxon>
        <taxon>Pentapetalae</taxon>
        <taxon>asterids</taxon>
        <taxon>campanulids</taxon>
        <taxon>Asterales</taxon>
        <taxon>Asteraceae</taxon>
        <taxon>Asteroideae</taxon>
        <taxon>Heliantheae alliance</taxon>
        <taxon>Eupatorieae</taxon>
        <taxon>Mikania</taxon>
    </lineage>
</organism>
<dbReference type="CDD" id="cd04335">
    <property type="entry name" value="PrdX_deacylase"/>
    <property type="match status" value="1"/>
</dbReference>
<dbReference type="OrthoDB" id="424586at2759"/>
<dbReference type="InterPro" id="IPR007214">
    <property type="entry name" value="YbaK/aa-tRNA-synth-assoc-dom"/>
</dbReference>
<evidence type="ECO:0000256" key="7">
    <source>
        <dbReference type="ARBA" id="ARBA00022660"/>
    </source>
</evidence>
<dbReference type="GO" id="GO:0010336">
    <property type="term" value="P:gibberellic acid homeostasis"/>
    <property type="evidence" value="ECO:0007669"/>
    <property type="project" value="UniProtKB-ARBA"/>
</dbReference>
<keyword evidence="7" id="KW-0679">Respiratory chain</keyword>
<name>A0A5N6LDM3_9ASTR</name>
<evidence type="ECO:0000256" key="1">
    <source>
        <dbReference type="ARBA" id="ARBA00002555"/>
    </source>
</evidence>
<dbReference type="PRINTS" id="PR00604">
    <property type="entry name" value="CYTCHRMECIAB"/>
</dbReference>
<sequence>MKLVVNKKDMHAGPNLNGLFGRQSGTTAGYSYSAANKTKAVTWEENTLYDYLLNPKKYIPGTKMVFPGLKKPQERADLIAYLKSSTAIVGGVIASIVGIVGGVSVCCEHRAVEGKMWCPPKPVCIAFEIQSSPSGLRLPPIGDMGVSKEQLLERLQAQQIHFSQYDHPVVMTVEAQAKYVGHIKGGLSKNLFLKDKKHRFYIVSALADTKVDLKAVLSQRLGLGKGGLRMAPEEAVAEILEVPLGCVTPFALVNESARNVSLLLDQGFKTHECCFFHPLSNDTSISLSIQDLDMFLKSLGRMVSHVDLEANPPVGKDQPPDLAALVPSDTLSIHNVLEKTATLQIDGDVNNKPVTGKTAKTSKVSSGPQKEKSVNTANSSSSFADPEKFIEEILEKASAIVAAEIKEENIKQHGGKLGAVVSDSLRKNLSLELKNRVTMFKNTAYTEGFGAGTRCPNSKTTGEVSLIDIPSYTGVRTRAKTLALQKAAGFSTATGSYIQLRSRRLVKLTAPKRQKENRVPQKSNKSSFKGANSTGVRVTSANSSGSVKKLSDRKEEIRHERVISDAEGFKIDDEGSFGVNMLGEEKADVKSAQDGT</sequence>
<gene>
    <name evidence="15" type="ORF">E3N88_44694</name>
</gene>
<dbReference type="PANTHER" id="PTHR31423">
    <property type="entry name" value="YBAK DOMAIN-CONTAINING PROTEIN"/>
    <property type="match status" value="1"/>
</dbReference>
<dbReference type="GO" id="GO:0005758">
    <property type="term" value="C:mitochondrial intermembrane space"/>
    <property type="evidence" value="ECO:0007669"/>
    <property type="project" value="UniProtKB-SubCell"/>
</dbReference>
<keyword evidence="5" id="KW-0813">Transport</keyword>
<evidence type="ECO:0000313" key="15">
    <source>
        <dbReference type="EMBL" id="KAD0157056.1"/>
    </source>
</evidence>
<feature type="region of interest" description="Disordered" evidence="13">
    <location>
        <begin position="510"/>
        <end position="565"/>
    </location>
</feature>
<dbReference type="SUPFAM" id="SSF46626">
    <property type="entry name" value="Cytochrome c"/>
    <property type="match status" value="1"/>
</dbReference>
<dbReference type="InterPro" id="IPR036909">
    <property type="entry name" value="Cyt_c-like_dom_sf"/>
</dbReference>
<evidence type="ECO:0000256" key="13">
    <source>
        <dbReference type="SAM" id="MobiDB-lite"/>
    </source>
</evidence>
<dbReference type="PANTHER" id="PTHR31423:SF3">
    <property type="entry name" value="PROLYL-TRNA SYNTHETASE ASSOCIATED DOMAIN-CONTAINING PROTEIN 1-RELATED"/>
    <property type="match status" value="1"/>
</dbReference>
<keyword evidence="12" id="KW-0496">Mitochondrion</keyword>
<evidence type="ECO:0000256" key="5">
    <source>
        <dbReference type="ARBA" id="ARBA00022448"/>
    </source>
</evidence>
<evidence type="ECO:0000256" key="3">
    <source>
        <dbReference type="ARBA" id="ARBA00006488"/>
    </source>
</evidence>
<keyword evidence="11" id="KW-0408">Iron</keyword>
<comment type="caution">
    <text evidence="15">The sequence shown here is derived from an EMBL/GenBank/DDBJ whole genome shotgun (WGS) entry which is preliminary data.</text>
</comment>
<feature type="region of interest" description="Disordered" evidence="13">
    <location>
        <begin position="347"/>
        <end position="382"/>
    </location>
</feature>
<evidence type="ECO:0000256" key="2">
    <source>
        <dbReference type="ARBA" id="ARBA00004569"/>
    </source>
</evidence>
<evidence type="ECO:0000259" key="14">
    <source>
        <dbReference type="Pfam" id="PF04073"/>
    </source>
</evidence>
<keyword evidence="16" id="KW-1185">Reference proteome</keyword>
<comment type="similarity">
    <text evidence="3">Belongs to the cytochrome c family.</text>
</comment>
<feature type="compositionally biased region" description="Basic and acidic residues" evidence="13">
    <location>
        <begin position="549"/>
        <end position="565"/>
    </location>
</feature>
<keyword evidence="9" id="KW-0249">Electron transport</keyword>
<dbReference type="Proteomes" id="UP000326396">
    <property type="component" value="Unassembled WGS sequence"/>
</dbReference>
<evidence type="ECO:0000256" key="8">
    <source>
        <dbReference type="ARBA" id="ARBA00022723"/>
    </source>
</evidence>
<dbReference type="Gene3D" id="1.10.760.10">
    <property type="entry name" value="Cytochrome c-like domain"/>
    <property type="match status" value="1"/>
</dbReference>
<dbReference type="EMBL" id="SZYD01001917">
    <property type="protein sequence ID" value="KAD0157056.1"/>
    <property type="molecule type" value="Genomic_DNA"/>
</dbReference>
<dbReference type="InterPro" id="IPR040285">
    <property type="entry name" value="ProX/PRXD1"/>
</dbReference>